<sequence>MRVASSGPFNALLARKDTQSQFSQRAGLHSFATRSLKLGTGSSFSRRKTKVVRQRLSTGLKLKRKSRYLGLSLGIHPSNVEDTVASVFSSIFFLKEDFSVYLV</sequence>
<dbReference type="Proteomes" id="UP000886885">
    <property type="component" value="Chromosome 12A"/>
</dbReference>
<organism evidence="1 2">
    <name type="scientific">Populus tomentosa</name>
    <name type="common">Chinese white poplar</name>
    <dbReference type="NCBI Taxonomy" id="118781"/>
    <lineage>
        <taxon>Eukaryota</taxon>
        <taxon>Viridiplantae</taxon>
        <taxon>Streptophyta</taxon>
        <taxon>Embryophyta</taxon>
        <taxon>Tracheophyta</taxon>
        <taxon>Spermatophyta</taxon>
        <taxon>Magnoliopsida</taxon>
        <taxon>eudicotyledons</taxon>
        <taxon>Gunneridae</taxon>
        <taxon>Pentapetalae</taxon>
        <taxon>rosids</taxon>
        <taxon>fabids</taxon>
        <taxon>Malpighiales</taxon>
        <taxon>Salicaceae</taxon>
        <taxon>Saliceae</taxon>
        <taxon>Populus</taxon>
    </lineage>
</organism>
<evidence type="ECO:0000313" key="2">
    <source>
        <dbReference type="Proteomes" id="UP000886885"/>
    </source>
</evidence>
<evidence type="ECO:0000313" key="1">
    <source>
        <dbReference type="EMBL" id="KAG6753675.1"/>
    </source>
</evidence>
<reference evidence="1" key="1">
    <citation type="journal article" date="2020" name="bioRxiv">
        <title>Hybrid origin of Populus tomentosa Carr. identified through genome sequencing and phylogenomic analysis.</title>
        <authorList>
            <person name="An X."/>
            <person name="Gao K."/>
            <person name="Chen Z."/>
            <person name="Li J."/>
            <person name="Yang X."/>
            <person name="Yang X."/>
            <person name="Zhou J."/>
            <person name="Guo T."/>
            <person name="Zhao T."/>
            <person name="Huang S."/>
            <person name="Miao D."/>
            <person name="Khan W.U."/>
            <person name="Rao P."/>
            <person name="Ye M."/>
            <person name="Lei B."/>
            <person name="Liao W."/>
            <person name="Wang J."/>
            <person name="Ji L."/>
            <person name="Li Y."/>
            <person name="Guo B."/>
            <person name="Mustafa N.S."/>
            <person name="Li S."/>
            <person name="Yun Q."/>
            <person name="Keller S.R."/>
            <person name="Mao J."/>
            <person name="Zhang R."/>
            <person name="Strauss S.H."/>
        </authorList>
    </citation>
    <scope>NUCLEOTIDE SEQUENCE</scope>
    <source>
        <strain evidence="1">GM15</strain>
        <tissue evidence="1">Leaf</tissue>
    </source>
</reference>
<keyword evidence="2" id="KW-1185">Reference proteome</keyword>
<proteinExistence type="predicted"/>
<gene>
    <name evidence="1" type="ORF">POTOM_041672</name>
</gene>
<comment type="caution">
    <text evidence="1">The sequence shown here is derived from an EMBL/GenBank/DDBJ whole genome shotgun (WGS) entry which is preliminary data.</text>
</comment>
<dbReference type="EMBL" id="JAAWWB010000023">
    <property type="protein sequence ID" value="KAG6753675.1"/>
    <property type="molecule type" value="Genomic_DNA"/>
</dbReference>
<accession>A0A8X7YPK4</accession>
<dbReference type="AlphaFoldDB" id="A0A8X7YPK4"/>
<protein>
    <submittedName>
        <fullName evidence="1">Uncharacterized protein</fullName>
    </submittedName>
</protein>
<name>A0A8X7YPK4_POPTO</name>